<gene>
    <name evidence="9" type="primary">tauC</name>
    <name evidence="9" type="ORF">PsB1_0562</name>
</gene>
<evidence type="ECO:0000256" key="6">
    <source>
        <dbReference type="ARBA" id="ARBA00023136"/>
    </source>
</evidence>
<dbReference type="InterPro" id="IPR035906">
    <property type="entry name" value="MetI-like_sf"/>
</dbReference>
<dbReference type="RefSeq" id="WP_284358933.1">
    <property type="nucleotide sequence ID" value="NZ_BPFZ01000002.1"/>
</dbReference>
<evidence type="ECO:0000259" key="8">
    <source>
        <dbReference type="PROSITE" id="PS50928"/>
    </source>
</evidence>
<feature type="domain" description="ABC transmembrane type-1" evidence="8">
    <location>
        <begin position="54"/>
        <end position="239"/>
    </location>
</feature>
<dbReference type="SUPFAM" id="SSF161098">
    <property type="entry name" value="MetI-like"/>
    <property type="match status" value="1"/>
</dbReference>
<comment type="caution">
    <text evidence="9">The sequence shown here is derived from an EMBL/GenBank/DDBJ whole genome shotgun (WGS) entry which is preliminary data.</text>
</comment>
<feature type="transmembrane region" description="Helical" evidence="7">
    <location>
        <begin position="121"/>
        <end position="141"/>
    </location>
</feature>
<reference evidence="9" key="1">
    <citation type="submission" date="2021-05" db="EMBL/GenBank/DDBJ databases">
        <authorList>
            <person name="Tanabe Y."/>
        </authorList>
    </citation>
    <scope>NUCLEOTIDE SEQUENCE</scope>
    <source>
        <strain evidence="9">BOTRYCO-1</strain>
    </source>
</reference>
<evidence type="ECO:0000256" key="1">
    <source>
        <dbReference type="ARBA" id="ARBA00004651"/>
    </source>
</evidence>
<dbReference type="CDD" id="cd06261">
    <property type="entry name" value="TM_PBP2"/>
    <property type="match status" value="1"/>
</dbReference>
<evidence type="ECO:0000256" key="7">
    <source>
        <dbReference type="RuleBase" id="RU363032"/>
    </source>
</evidence>
<accession>A0ABQ4PUM1</accession>
<dbReference type="PANTHER" id="PTHR30151:SF41">
    <property type="entry name" value="ABC TRANSPORTER PERMEASE PROTEIN"/>
    <property type="match status" value="1"/>
</dbReference>
<keyword evidence="3" id="KW-1003">Cell membrane</keyword>
<keyword evidence="4 7" id="KW-0812">Transmembrane</keyword>
<keyword evidence="5 7" id="KW-1133">Transmembrane helix</keyword>
<organism evidence="9 10">
    <name type="scientific">Candidatus Phycosocius spiralis</name>
    <dbReference type="NCBI Taxonomy" id="2815099"/>
    <lineage>
        <taxon>Bacteria</taxon>
        <taxon>Pseudomonadati</taxon>
        <taxon>Pseudomonadota</taxon>
        <taxon>Alphaproteobacteria</taxon>
        <taxon>Caulobacterales</taxon>
        <taxon>Caulobacterales incertae sedis</taxon>
        <taxon>Candidatus Phycosocius</taxon>
    </lineage>
</organism>
<proteinExistence type="inferred from homology"/>
<evidence type="ECO:0000313" key="9">
    <source>
        <dbReference type="EMBL" id="GIU66408.1"/>
    </source>
</evidence>
<feature type="transmembrane region" description="Helical" evidence="7">
    <location>
        <begin position="183"/>
        <end position="207"/>
    </location>
</feature>
<evidence type="ECO:0000256" key="4">
    <source>
        <dbReference type="ARBA" id="ARBA00022692"/>
    </source>
</evidence>
<feature type="transmembrane region" description="Helical" evidence="7">
    <location>
        <begin position="219"/>
        <end position="242"/>
    </location>
</feature>
<name>A0ABQ4PUM1_9PROT</name>
<dbReference type="Gene3D" id="1.10.3720.10">
    <property type="entry name" value="MetI-like"/>
    <property type="match status" value="1"/>
</dbReference>
<sequence>MSKIDFAPLIAGIYILALWEGLTRISGLPHVILPPPSAIGMALIDRSIVLLPAAGITLGLALLALVISISLGTAIALLFARFPVLERGLAPYSLVLQATPIVAIAPLVIIWTGIENPRRAILILAIIVAVFPVLTAALAGLKAVDPGLDRLFTLHRATSSQRFLRLELPTAAPFLLAGAKTAAGLSLVGVVVAEFVAGTGATGGLAWRLVEAGNRLETATMFAALFLLALMGLSLHALLSFVENKLRN</sequence>
<feature type="transmembrane region" description="Helical" evidence="7">
    <location>
        <begin position="6"/>
        <end position="27"/>
    </location>
</feature>
<protein>
    <submittedName>
        <fullName evidence="9">ABC transporter permease</fullName>
    </submittedName>
</protein>
<keyword evidence="2 7" id="KW-0813">Transport</keyword>
<keyword evidence="10" id="KW-1185">Reference proteome</keyword>
<evidence type="ECO:0000313" key="10">
    <source>
        <dbReference type="Proteomes" id="UP001161064"/>
    </source>
</evidence>
<comment type="subcellular location">
    <subcellularLocation>
        <location evidence="1 7">Cell membrane</location>
        <topology evidence="1 7">Multi-pass membrane protein</topology>
    </subcellularLocation>
</comment>
<keyword evidence="6 7" id="KW-0472">Membrane</keyword>
<dbReference type="PANTHER" id="PTHR30151">
    <property type="entry name" value="ALKANE SULFONATE ABC TRANSPORTER-RELATED, MEMBRANE SUBUNIT"/>
    <property type="match status" value="1"/>
</dbReference>
<dbReference type="Proteomes" id="UP001161064">
    <property type="component" value="Unassembled WGS sequence"/>
</dbReference>
<dbReference type="EMBL" id="BPFZ01000002">
    <property type="protein sequence ID" value="GIU66408.1"/>
    <property type="molecule type" value="Genomic_DNA"/>
</dbReference>
<dbReference type="Pfam" id="PF00528">
    <property type="entry name" value="BPD_transp_1"/>
    <property type="match status" value="1"/>
</dbReference>
<reference evidence="9" key="2">
    <citation type="journal article" date="2023" name="ISME Commun">
        <title>Characterization of a bloom-associated alphaproteobacterial lineage, 'Candidatus Phycosocius': insights into freshwater algal-bacterial interactions.</title>
        <authorList>
            <person name="Tanabe Y."/>
            <person name="Yamaguchi H."/>
            <person name="Yoshida M."/>
            <person name="Kai A."/>
            <person name="Okazaki Y."/>
        </authorList>
    </citation>
    <scope>NUCLEOTIDE SEQUENCE</scope>
    <source>
        <strain evidence="9">BOTRYCO-1</strain>
    </source>
</reference>
<evidence type="ECO:0000256" key="5">
    <source>
        <dbReference type="ARBA" id="ARBA00022989"/>
    </source>
</evidence>
<feature type="transmembrane region" description="Helical" evidence="7">
    <location>
        <begin position="92"/>
        <end position="114"/>
    </location>
</feature>
<evidence type="ECO:0000256" key="3">
    <source>
        <dbReference type="ARBA" id="ARBA00022475"/>
    </source>
</evidence>
<dbReference type="PROSITE" id="PS50928">
    <property type="entry name" value="ABC_TM1"/>
    <property type="match status" value="1"/>
</dbReference>
<dbReference type="InterPro" id="IPR000515">
    <property type="entry name" value="MetI-like"/>
</dbReference>
<evidence type="ECO:0000256" key="2">
    <source>
        <dbReference type="ARBA" id="ARBA00022448"/>
    </source>
</evidence>
<comment type="similarity">
    <text evidence="7">Belongs to the binding-protein-dependent transport system permease family.</text>
</comment>
<feature type="transmembrane region" description="Helical" evidence="7">
    <location>
        <begin position="48"/>
        <end position="80"/>
    </location>
</feature>